<dbReference type="PANTHER" id="PTHR46268">
    <property type="entry name" value="STRESS RESPONSE PROTEIN NHAX"/>
    <property type="match status" value="1"/>
</dbReference>
<dbReference type="Gene3D" id="3.40.50.620">
    <property type="entry name" value="HUPs"/>
    <property type="match status" value="1"/>
</dbReference>
<keyword evidence="4" id="KW-1185">Reference proteome</keyword>
<evidence type="ECO:0000256" key="1">
    <source>
        <dbReference type="ARBA" id="ARBA00008791"/>
    </source>
</evidence>
<feature type="domain" description="UspA" evidence="2">
    <location>
        <begin position="2"/>
        <end position="127"/>
    </location>
</feature>
<proteinExistence type="inferred from homology"/>
<dbReference type="OrthoDB" id="5419113at2"/>
<organism evidence="3 4">
    <name type="scientific">Motilibacter rhizosphaerae</name>
    <dbReference type="NCBI Taxonomy" id="598652"/>
    <lineage>
        <taxon>Bacteria</taxon>
        <taxon>Bacillati</taxon>
        <taxon>Actinomycetota</taxon>
        <taxon>Actinomycetes</taxon>
        <taxon>Motilibacterales</taxon>
        <taxon>Motilibacteraceae</taxon>
        <taxon>Motilibacter</taxon>
    </lineage>
</organism>
<protein>
    <submittedName>
        <fullName evidence="3">Nucleotide-binding universal stress UspA family protein</fullName>
    </submittedName>
</protein>
<dbReference type="Pfam" id="PF00582">
    <property type="entry name" value="Usp"/>
    <property type="match status" value="1"/>
</dbReference>
<comment type="caution">
    <text evidence="3">The sequence shown here is derived from an EMBL/GenBank/DDBJ whole genome shotgun (WGS) entry which is preliminary data.</text>
</comment>
<evidence type="ECO:0000313" key="3">
    <source>
        <dbReference type="EMBL" id="RZS89901.1"/>
    </source>
</evidence>
<dbReference type="InterPro" id="IPR006016">
    <property type="entry name" value="UspA"/>
</dbReference>
<evidence type="ECO:0000313" key="4">
    <source>
        <dbReference type="Proteomes" id="UP000293638"/>
    </source>
</evidence>
<dbReference type="PANTHER" id="PTHR46268:SF6">
    <property type="entry name" value="UNIVERSAL STRESS PROTEIN UP12"/>
    <property type="match status" value="1"/>
</dbReference>
<dbReference type="InterPro" id="IPR006015">
    <property type="entry name" value="Universal_stress_UspA"/>
</dbReference>
<dbReference type="SUPFAM" id="SSF52402">
    <property type="entry name" value="Adenine nucleotide alpha hydrolases-like"/>
    <property type="match status" value="1"/>
</dbReference>
<accession>A0A4Q7NS41</accession>
<name>A0A4Q7NS41_9ACTN</name>
<gene>
    <name evidence="3" type="ORF">EV189_1680</name>
</gene>
<sequence>MSIVVGYVPTEPGQAALAVAAKEARLRSTDLVIVNTAVGHNYAKDTFADEKTLDQVSAALTEEGVQFSVRQFDTDDAADALLKVAEETSAELIVIGLRRRSPVAKLVMGSSAQRILLDAPCPVLAVKAS</sequence>
<reference evidence="3 4" key="1">
    <citation type="submission" date="2019-02" db="EMBL/GenBank/DDBJ databases">
        <title>Genomic Encyclopedia of Type Strains, Phase IV (KMG-IV): sequencing the most valuable type-strain genomes for metagenomic binning, comparative biology and taxonomic classification.</title>
        <authorList>
            <person name="Goeker M."/>
        </authorList>
    </citation>
    <scope>NUCLEOTIDE SEQUENCE [LARGE SCALE GENOMIC DNA]</scope>
    <source>
        <strain evidence="3 4">DSM 45622</strain>
    </source>
</reference>
<dbReference type="PRINTS" id="PR01438">
    <property type="entry name" value="UNVRSLSTRESS"/>
</dbReference>
<dbReference type="InterPro" id="IPR014729">
    <property type="entry name" value="Rossmann-like_a/b/a_fold"/>
</dbReference>
<comment type="similarity">
    <text evidence="1">Belongs to the universal stress protein A family.</text>
</comment>
<dbReference type="Proteomes" id="UP000293638">
    <property type="component" value="Unassembled WGS sequence"/>
</dbReference>
<dbReference type="CDD" id="cd00293">
    <property type="entry name" value="USP-like"/>
    <property type="match status" value="1"/>
</dbReference>
<dbReference type="EMBL" id="SGXD01000002">
    <property type="protein sequence ID" value="RZS89901.1"/>
    <property type="molecule type" value="Genomic_DNA"/>
</dbReference>
<dbReference type="RefSeq" id="WP_130492441.1">
    <property type="nucleotide sequence ID" value="NZ_SGXD01000002.1"/>
</dbReference>
<dbReference type="AlphaFoldDB" id="A0A4Q7NS41"/>
<evidence type="ECO:0000259" key="2">
    <source>
        <dbReference type="Pfam" id="PF00582"/>
    </source>
</evidence>